<feature type="domain" description="DUF985" evidence="1">
    <location>
        <begin position="1"/>
        <end position="32"/>
    </location>
</feature>
<dbReference type="InterPro" id="IPR009327">
    <property type="entry name" value="Cupin_DUF985"/>
</dbReference>
<dbReference type="InterPro" id="IPR011051">
    <property type="entry name" value="RmlC_Cupin_sf"/>
</dbReference>
<dbReference type="Pfam" id="PF06172">
    <property type="entry name" value="Cupin_5"/>
    <property type="match status" value="1"/>
</dbReference>
<dbReference type="Gene3D" id="2.60.120.10">
    <property type="entry name" value="Jelly Rolls"/>
    <property type="match status" value="1"/>
</dbReference>
<dbReference type="SUPFAM" id="SSF51182">
    <property type="entry name" value="RmlC-like cupins"/>
    <property type="match status" value="1"/>
</dbReference>
<evidence type="ECO:0000259" key="1">
    <source>
        <dbReference type="Pfam" id="PF06172"/>
    </source>
</evidence>
<dbReference type="InterPro" id="IPR014710">
    <property type="entry name" value="RmlC-like_jellyroll"/>
</dbReference>
<evidence type="ECO:0000313" key="3">
    <source>
        <dbReference type="Proteomes" id="UP000739538"/>
    </source>
</evidence>
<reference evidence="2" key="2">
    <citation type="journal article" date="2021" name="Microbiome">
        <title>Successional dynamics and alternative stable states in a saline activated sludge microbial community over 9 years.</title>
        <authorList>
            <person name="Wang Y."/>
            <person name="Ye J."/>
            <person name="Ju F."/>
            <person name="Liu L."/>
            <person name="Boyd J.A."/>
            <person name="Deng Y."/>
            <person name="Parks D.H."/>
            <person name="Jiang X."/>
            <person name="Yin X."/>
            <person name="Woodcroft B.J."/>
            <person name="Tyson G.W."/>
            <person name="Hugenholtz P."/>
            <person name="Polz M.F."/>
            <person name="Zhang T."/>
        </authorList>
    </citation>
    <scope>NUCLEOTIDE SEQUENCE</scope>
    <source>
        <strain evidence="2">HKST-UBA02</strain>
    </source>
</reference>
<dbReference type="EMBL" id="JAGQHS010000400">
    <property type="protein sequence ID" value="MCA9759578.1"/>
    <property type="molecule type" value="Genomic_DNA"/>
</dbReference>
<protein>
    <submittedName>
        <fullName evidence="2">Cupin domain-containing protein</fullName>
    </submittedName>
</protein>
<reference evidence="2" key="1">
    <citation type="submission" date="2020-04" db="EMBL/GenBank/DDBJ databases">
        <authorList>
            <person name="Zhang T."/>
        </authorList>
    </citation>
    <scope>NUCLEOTIDE SEQUENCE</scope>
    <source>
        <strain evidence="2">HKST-UBA02</strain>
    </source>
</reference>
<dbReference type="AlphaFoldDB" id="A0A956SII5"/>
<feature type="non-terminal residue" evidence="2">
    <location>
        <position position="1"/>
    </location>
</feature>
<evidence type="ECO:0000313" key="2">
    <source>
        <dbReference type="EMBL" id="MCA9759578.1"/>
    </source>
</evidence>
<organism evidence="2 3">
    <name type="scientific">Eiseniibacteriota bacterium</name>
    <dbReference type="NCBI Taxonomy" id="2212470"/>
    <lineage>
        <taxon>Bacteria</taxon>
        <taxon>Candidatus Eiseniibacteriota</taxon>
    </lineage>
</organism>
<proteinExistence type="predicted"/>
<accession>A0A956SII5</accession>
<sequence>KGAWQRARSLGEWTLVGCTVSPAFQFDGFELAPPDADLPG</sequence>
<gene>
    <name evidence="2" type="ORF">KDA27_27530</name>
</gene>
<comment type="caution">
    <text evidence="2">The sequence shown here is derived from an EMBL/GenBank/DDBJ whole genome shotgun (WGS) entry which is preliminary data.</text>
</comment>
<dbReference type="Proteomes" id="UP000739538">
    <property type="component" value="Unassembled WGS sequence"/>
</dbReference>
<name>A0A956SII5_UNCEI</name>